<organism evidence="2 4">
    <name type="scientific">Streptomyces yaizuensis</name>
    <dbReference type="NCBI Taxonomy" id="2989713"/>
    <lineage>
        <taxon>Bacteria</taxon>
        <taxon>Bacillati</taxon>
        <taxon>Actinomycetota</taxon>
        <taxon>Actinomycetes</taxon>
        <taxon>Kitasatosporales</taxon>
        <taxon>Streptomycetaceae</taxon>
        <taxon>Streptomyces</taxon>
    </lineage>
</organism>
<feature type="transmembrane region" description="Helical" evidence="1">
    <location>
        <begin position="12"/>
        <end position="37"/>
    </location>
</feature>
<name>A0ABQ5P477_9ACTN</name>
<evidence type="ECO:0000313" key="3">
    <source>
        <dbReference type="EMBL" id="GLF99325.1"/>
    </source>
</evidence>
<protein>
    <submittedName>
        <fullName evidence="2">Uncharacterized protein</fullName>
    </submittedName>
</protein>
<keyword evidence="1" id="KW-0812">Transmembrane</keyword>
<evidence type="ECO:0000313" key="2">
    <source>
        <dbReference type="EMBL" id="GLF97377.1"/>
    </source>
</evidence>
<keyword evidence="1" id="KW-1133">Transmembrane helix</keyword>
<dbReference type="EMBL" id="BSBI01000010">
    <property type="protein sequence ID" value="GLF97377.1"/>
    <property type="molecule type" value="Genomic_DNA"/>
</dbReference>
<dbReference type="Proteomes" id="UP001291653">
    <property type="component" value="Unassembled WGS sequence"/>
</dbReference>
<keyword evidence="4" id="KW-1185">Reference proteome</keyword>
<sequence>MARRLRRLISRRVRVAVAVTLYLGTVGLLLTAALPVLRPPAL</sequence>
<dbReference type="EMBL" id="BSBI01000019">
    <property type="protein sequence ID" value="GLF99325.1"/>
    <property type="molecule type" value="Genomic_DNA"/>
</dbReference>
<keyword evidence="1" id="KW-0472">Membrane</keyword>
<proteinExistence type="predicted"/>
<reference evidence="2 4" key="1">
    <citation type="submission" date="2022-10" db="EMBL/GenBank/DDBJ databases">
        <title>Draft genome sequence of Streptomyces sp. YSPA8.</title>
        <authorList>
            <person name="Moriuchi R."/>
            <person name="Dohra H."/>
            <person name="Yamamura H."/>
            <person name="Kodani S."/>
        </authorList>
    </citation>
    <scope>NUCLEOTIDE SEQUENCE [LARGE SCALE GENOMIC DNA]</scope>
    <source>
        <strain evidence="2 4">YSPA8</strain>
    </source>
</reference>
<dbReference type="RefSeq" id="WP_323449373.1">
    <property type="nucleotide sequence ID" value="NZ_BSBI01000010.1"/>
</dbReference>
<accession>A0ABQ5P477</accession>
<gene>
    <name evidence="2" type="ORF">SYYSPA8_23790</name>
    <name evidence="3" type="ORF">SYYSPA8_33530</name>
</gene>
<comment type="caution">
    <text evidence="2">The sequence shown here is derived from an EMBL/GenBank/DDBJ whole genome shotgun (WGS) entry which is preliminary data.</text>
</comment>
<evidence type="ECO:0000313" key="4">
    <source>
        <dbReference type="Proteomes" id="UP001291653"/>
    </source>
</evidence>
<evidence type="ECO:0000256" key="1">
    <source>
        <dbReference type="SAM" id="Phobius"/>
    </source>
</evidence>